<dbReference type="OrthoDB" id="277629at2"/>
<dbReference type="RefSeq" id="WP_138319078.1">
    <property type="nucleotide sequence ID" value="NZ_VCBC01000005.1"/>
</dbReference>
<dbReference type="EMBL" id="VCBC01000005">
    <property type="protein sequence ID" value="TLU66202.1"/>
    <property type="molecule type" value="Genomic_DNA"/>
</dbReference>
<dbReference type="AlphaFoldDB" id="A0A5R9ILQ0"/>
<keyword evidence="2" id="KW-1185">Reference proteome</keyword>
<dbReference type="Proteomes" id="UP000307790">
    <property type="component" value="Unassembled WGS sequence"/>
</dbReference>
<gene>
    <name evidence="1" type="ORF">FE810_05660</name>
</gene>
<comment type="caution">
    <text evidence="1">The sequence shown here is derived from an EMBL/GenBank/DDBJ whole genome shotgun (WGS) entry which is preliminary data.</text>
</comment>
<accession>A0A5R9ILQ0</accession>
<reference evidence="1 2" key="1">
    <citation type="submission" date="2019-05" db="EMBL/GenBank/DDBJ databases">
        <title>Genome sequences of Thalassotalea litorea 1K03283.</title>
        <authorList>
            <person name="Zhang D."/>
        </authorList>
    </citation>
    <scope>NUCLEOTIDE SEQUENCE [LARGE SCALE GENOMIC DNA]</scope>
    <source>
        <strain evidence="1 2">MCCC 1K03283</strain>
    </source>
</reference>
<proteinExistence type="predicted"/>
<evidence type="ECO:0000313" key="1">
    <source>
        <dbReference type="EMBL" id="TLU66202.1"/>
    </source>
</evidence>
<name>A0A5R9ILQ0_9GAMM</name>
<protein>
    <submittedName>
        <fullName evidence="1">Uncharacterized protein</fullName>
    </submittedName>
</protein>
<evidence type="ECO:0000313" key="2">
    <source>
        <dbReference type="Proteomes" id="UP000307790"/>
    </source>
</evidence>
<sequence length="448" mass="51837">MADINTASFLALFVKQKINRENKLIVSELELTNFKRIFMYKWLLISTLLVFTSPSYSAKSNEELLKEFNKIYFPVHQELQEKSLLEKIILLEEKVSEYSDNPFAFSTFKQLLATDKSVAGDYLGALESYEFKPKLDEQTFLDMKSFKAVEAIKAITELSKNRQIVMVNEAHHLAQHRVLTYDLLSNLWEQGFRYFAVEALAENFEGFITSDQIEENAGSTYIEETTFAQLLIHAKNIGFKLISYDYGDKSTRKDRERSAAQNLYEKIFSHDKAAKVLIHVGYSHIKEKEGWLAEILRDKTAIDPLTINQTDFVEYANRSEEPDIYKQILEKYDLDTPFILKSKDTFWSVNKDSYDLNVIWPRTEFKGNRPKWAYLNRESKPVDLSICGQVLPCVIEVYDSVAQEALPSDRVLLTTNRQKASVFISNQSKYLNAISTEQTKKIDIDSLK</sequence>
<organism evidence="1 2">
    <name type="scientific">Thalassotalea litorea</name>
    <dbReference type="NCBI Taxonomy" id="2020715"/>
    <lineage>
        <taxon>Bacteria</taxon>
        <taxon>Pseudomonadati</taxon>
        <taxon>Pseudomonadota</taxon>
        <taxon>Gammaproteobacteria</taxon>
        <taxon>Alteromonadales</taxon>
        <taxon>Colwelliaceae</taxon>
        <taxon>Thalassotalea</taxon>
    </lineage>
</organism>